<name>A0A252AVQ5_9PROT</name>
<dbReference type="EMBL" id="BAMW01000007">
    <property type="protein sequence ID" value="GAN62463.1"/>
    <property type="molecule type" value="Genomic_DNA"/>
</dbReference>
<evidence type="ECO:0000313" key="4">
    <source>
        <dbReference type="Proteomes" id="UP000032673"/>
    </source>
</evidence>
<comment type="caution">
    <text evidence="3">The sequence shown here is derived from an EMBL/GenBank/DDBJ whole genome shotgun (WGS) entry which is preliminary data.</text>
</comment>
<dbReference type="EMBL" id="BJXQ01000006">
    <property type="protein sequence ID" value="GEN03261.1"/>
    <property type="molecule type" value="Genomic_DNA"/>
</dbReference>
<gene>
    <name evidence="1" type="ORF">Abin_007_153</name>
    <name evidence="2" type="ORF">AIN02nite_12860</name>
    <name evidence="3" type="ORF">HK17_03790</name>
</gene>
<reference evidence="3" key="3">
    <citation type="submission" date="2014-06" db="EMBL/GenBank/DDBJ databases">
        <authorList>
            <person name="Ju J."/>
            <person name="Zhang J."/>
        </authorList>
    </citation>
    <scope>NUCLEOTIDE SEQUENCE [LARGE SCALE GENOMIC DNA]</scope>
    <source>
        <strain evidence="3">DmL_051</strain>
    </source>
</reference>
<evidence type="ECO:0000313" key="5">
    <source>
        <dbReference type="Proteomes" id="UP000194641"/>
    </source>
</evidence>
<keyword evidence="4" id="KW-1185">Reference proteome</keyword>
<accession>A0A252AVQ5</accession>
<evidence type="ECO:0000313" key="1">
    <source>
        <dbReference type="EMBL" id="GAN62463.1"/>
    </source>
</evidence>
<dbReference type="EMBL" id="JOPA01000015">
    <property type="protein sequence ID" value="OUI94669.1"/>
    <property type="molecule type" value="Genomic_DNA"/>
</dbReference>
<dbReference type="InterPro" id="IPR021725">
    <property type="entry name" value="Cdd1"/>
</dbReference>
<evidence type="ECO:0000313" key="2">
    <source>
        <dbReference type="EMBL" id="GEN03261.1"/>
    </source>
</evidence>
<reference evidence="5" key="2">
    <citation type="submission" date="2014-06" db="EMBL/GenBank/DDBJ databases">
        <authorList>
            <person name="Winans N.J."/>
            <person name="Newell P.D."/>
            <person name="Douglas A.E."/>
        </authorList>
    </citation>
    <scope>NUCLEOTIDE SEQUENCE [LARGE SCALE GENOMIC DNA]</scope>
</reference>
<proteinExistence type="predicted"/>
<organism evidence="3 5">
    <name type="scientific">Acetobacter indonesiensis</name>
    <dbReference type="NCBI Taxonomy" id="104101"/>
    <lineage>
        <taxon>Bacteria</taxon>
        <taxon>Pseudomonadati</taxon>
        <taxon>Pseudomonadota</taxon>
        <taxon>Alphaproteobacteria</taxon>
        <taxon>Acetobacterales</taxon>
        <taxon>Acetobacteraceae</taxon>
        <taxon>Acetobacter</taxon>
    </lineage>
</organism>
<dbReference type="Proteomes" id="UP000321104">
    <property type="component" value="Unassembled WGS sequence"/>
</dbReference>
<dbReference type="Gene3D" id="1.10.150.20">
    <property type="entry name" value="5' to 3' exonuclease, C-terminal subdomain"/>
    <property type="match status" value="1"/>
</dbReference>
<dbReference type="AlphaFoldDB" id="A0A252AVQ5"/>
<protein>
    <submittedName>
        <fullName evidence="1 3">Mitomycin resistance protein</fullName>
    </submittedName>
</protein>
<evidence type="ECO:0000313" key="6">
    <source>
        <dbReference type="Proteomes" id="UP000321104"/>
    </source>
</evidence>
<reference evidence="2 6" key="4">
    <citation type="submission" date="2019-07" db="EMBL/GenBank/DDBJ databases">
        <title>Whole genome shotgun sequence of Acetobacter indonesiensis NBRC 16471.</title>
        <authorList>
            <person name="Hosoyama A."/>
            <person name="Uohara A."/>
            <person name="Ohji S."/>
            <person name="Ichikawa N."/>
        </authorList>
    </citation>
    <scope>NUCLEOTIDE SEQUENCE [LARGE SCALE GENOMIC DNA]</scope>
    <source>
        <strain evidence="2 6">NBRC 16471</strain>
    </source>
</reference>
<evidence type="ECO:0000313" key="3">
    <source>
        <dbReference type="EMBL" id="OUI94669.1"/>
    </source>
</evidence>
<sequence>MTRSLTDLRNIGKAALADFAILNVTSVEDLATRDADTLYVALCQATNQRHDPCVHDVLTAAIHQARTGEALDWWHFTPARKTRQQEGCFPDYITVEK</sequence>
<dbReference type="Proteomes" id="UP000032673">
    <property type="component" value="Unassembled WGS sequence"/>
</dbReference>
<dbReference type="Proteomes" id="UP000194641">
    <property type="component" value="Unassembled WGS sequence"/>
</dbReference>
<reference evidence="1 4" key="1">
    <citation type="submission" date="2012-11" db="EMBL/GenBank/DDBJ databases">
        <title>Whole genome sequence of Acetobacter indonesiensis 5H-1.</title>
        <authorList>
            <person name="Azuma Y."/>
            <person name="Higashiura N."/>
            <person name="Hirakawa H."/>
            <person name="Matsushita K."/>
        </authorList>
    </citation>
    <scope>NUCLEOTIDE SEQUENCE [LARGE SCALE GENOMIC DNA]</scope>
    <source>
        <strain evidence="1 4">5H-1</strain>
    </source>
</reference>
<dbReference type="Pfam" id="PF11731">
    <property type="entry name" value="Cdd1"/>
    <property type="match status" value="1"/>
</dbReference>
<dbReference type="RefSeq" id="WP_048844987.1">
    <property type="nucleotide sequence ID" value="NZ_BAMW01000007.1"/>
</dbReference>